<gene>
    <name evidence="7" type="ORF">PsYK624_038110</name>
</gene>
<feature type="transmembrane region" description="Helical" evidence="5">
    <location>
        <begin position="162"/>
        <end position="183"/>
    </location>
</feature>
<reference evidence="7 8" key="1">
    <citation type="submission" date="2021-08" db="EMBL/GenBank/DDBJ databases">
        <title>Draft Genome Sequence of Phanerochaete sordida strain YK-624.</title>
        <authorList>
            <person name="Mori T."/>
            <person name="Dohra H."/>
            <person name="Suzuki T."/>
            <person name="Kawagishi H."/>
            <person name="Hirai H."/>
        </authorList>
    </citation>
    <scope>NUCLEOTIDE SEQUENCE [LARGE SCALE GENOMIC DNA]</scope>
    <source>
        <strain evidence="7 8">YK-624</strain>
    </source>
</reference>
<evidence type="ECO:0000256" key="1">
    <source>
        <dbReference type="ARBA" id="ARBA00004370"/>
    </source>
</evidence>
<proteinExistence type="predicted"/>
<evidence type="ECO:0000256" key="5">
    <source>
        <dbReference type="SAM" id="Phobius"/>
    </source>
</evidence>
<feature type="transmembrane region" description="Helical" evidence="5">
    <location>
        <begin position="102"/>
        <end position="124"/>
    </location>
</feature>
<keyword evidence="2 5" id="KW-0812">Transmembrane</keyword>
<evidence type="ECO:0000313" key="7">
    <source>
        <dbReference type="EMBL" id="GJE87728.1"/>
    </source>
</evidence>
<evidence type="ECO:0000256" key="4">
    <source>
        <dbReference type="ARBA" id="ARBA00023136"/>
    </source>
</evidence>
<dbReference type="EMBL" id="BPQB01000007">
    <property type="protein sequence ID" value="GJE87728.1"/>
    <property type="molecule type" value="Genomic_DNA"/>
</dbReference>
<evidence type="ECO:0000256" key="3">
    <source>
        <dbReference type="ARBA" id="ARBA00022989"/>
    </source>
</evidence>
<accession>A0A9P3G3R9</accession>
<dbReference type="Proteomes" id="UP000703269">
    <property type="component" value="Unassembled WGS sequence"/>
</dbReference>
<dbReference type="PANTHER" id="PTHR23241">
    <property type="entry name" value="LATE EMBRYOGENESIS ABUNDANT PLANTS LEA-RELATED"/>
    <property type="match status" value="1"/>
</dbReference>
<feature type="transmembrane region" description="Helical" evidence="5">
    <location>
        <begin position="64"/>
        <end position="82"/>
    </location>
</feature>
<dbReference type="InterPro" id="IPR053009">
    <property type="entry name" value="Xanthocillin_Biosynth-Assoc"/>
</dbReference>
<dbReference type="Pfam" id="PF13664">
    <property type="entry name" value="DUF4149"/>
    <property type="match status" value="1"/>
</dbReference>
<feature type="domain" description="TMEM205-like" evidence="6">
    <location>
        <begin position="27"/>
        <end position="134"/>
    </location>
</feature>
<comment type="subcellular location">
    <subcellularLocation>
        <location evidence="1">Membrane</location>
    </subcellularLocation>
</comment>
<dbReference type="GO" id="GO:0016020">
    <property type="term" value="C:membrane"/>
    <property type="evidence" value="ECO:0007669"/>
    <property type="project" value="UniProtKB-SubCell"/>
</dbReference>
<organism evidence="7 8">
    <name type="scientific">Phanerochaete sordida</name>
    <dbReference type="NCBI Taxonomy" id="48140"/>
    <lineage>
        <taxon>Eukaryota</taxon>
        <taxon>Fungi</taxon>
        <taxon>Dikarya</taxon>
        <taxon>Basidiomycota</taxon>
        <taxon>Agaricomycotina</taxon>
        <taxon>Agaricomycetes</taxon>
        <taxon>Polyporales</taxon>
        <taxon>Phanerochaetaceae</taxon>
        <taxon>Phanerochaete</taxon>
    </lineage>
</organism>
<sequence>MSVYSKPEVLSVDSLLELVNLRGVYVLGYGWLVGMSIWVTFIGGFIAFKALPRQQFGALQHRTFPTYFNLSILLSGGLLLLWTRGHPHVISNIAKPQLADVAQAYVLGTVAVSQLVNQAIIGPMTSKTMFQRHKLEKAEGKAYNEPGVSSEMKALNSKFSQLHGISSLLNLSANIALIFHGLWVGTKGLGKL</sequence>
<dbReference type="PANTHER" id="PTHR23241:SF102">
    <property type="entry name" value="LD23009P"/>
    <property type="match status" value="1"/>
</dbReference>
<protein>
    <submittedName>
        <fullName evidence="7">DUF4149 domain-containing protein</fullName>
    </submittedName>
</protein>
<keyword evidence="8" id="KW-1185">Reference proteome</keyword>
<keyword evidence="4 5" id="KW-0472">Membrane</keyword>
<evidence type="ECO:0000259" key="6">
    <source>
        <dbReference type="Pfam" id="PF13664"/>
    </source>
</evidence>
<evidence type="ECO:0000313" key="8">
    <source>
        <dbReference type="Proteomes" id="UP000703269"/>
    </source>
</evidence>
<feature type="transmembrane region" description="Helical" evidence="5">
    <location>
        <begin position="29"/>
        <end position="52"/>
    </location>
</feature>
<name>A0A9P3G3R9_9APHY</name>
<evidence type="ECO:0000256" key="2">
    <source>
        <dbReference type="ARBA" id="ARBA00022692"/>
    </source>
</evidence>
<keyword evidence="3 5" id="KW-1133">Transmembrane helix</keyword>
<dbReference type="InterPro" id="IPR025423">
    <property type="entry name" value="TMEM205-like"/>
</dbReference>
<comment type="caution">
    <text evidence="7">The sequence shown here is derived from an EMBL/GenBank/DDBJ whole genome shotgun (WGS) entry which is preliminary data.</text>
</comment>
<dbReference type="OrthoDB" id="1641132at2759"/>
<dbReference type="AlphaFoldDB" id="A0A9P3G3R9"/>